<feature type="compositionally biased region" description="Basic and acidic residues" evidence="1">
    <location>
        <begin position="323"/>
        <end position="343"/>
    </location>
</feature>
<evidence type="ECO:0000313" key="3">
    <source>
        <dbReference type="EMBL" id="EEC47768.1"/>
    </source>
</evidence>
<feature type="compositionally biased region" description="Basic and acidic residues" evidence="1">
    <location>
        <begin position="278"/>
        <end position="291"/>
    </location>
</feature>
<feature type="compositionally biased region" description="Low complexity" evidence="1">
    <location>
        <begin position="119"/>
        <end position="131"/>
    </location>
</feature>
<feature type="compositionally biased region" description="Basic and acidic residues" evidence="1">
    <location>
        <begin position="382"/>
        <end position="391"/>
    </location>
</feature>
<keyword evidence="4" id="KW-1185">Reference proteome</keyword>
<dbReference type="PaxDb" id="2850-Phatr46022"/>
<feature type="compositionally biased region" description="Polar residues" evidence="1">
    <location>
        <begin position="895"/>
        <end position="907"/>
    </location>
</feature>
<feature type="region of interest" description="Disordered" evidence="1">
    <location>
        <begin position="82"/>
        <end position="148"/>
    </location>
</feature>
<feature type="compositionally biased region" description="Basic residues" evidence="1">
    <location>
        <begin position="859"/>
        <end position="875"/>
    </location>
</feature>
<organism evidence="3 4">
    <name type="scientific">Phaeodactylum tricornutum (strain CCAP 1055/1)</name>
    <dbReference type="NCBI Taxonomy" id="556484"/>
    <lineage>
        <taxon>Eukaryota</taxon>
        <taxon>Sar</taxon>
        <taxon>Stramenopiles</taxon>
        <taxon>Ochrophyta</taxon>
        <taxon>Bacillariophyta</taxon>
        <taxon>Bacillariophyceae</taxon>
        <taxon>Bacillariophycidae</taxon>
        <taxon>Naviculales</taxon>
        <taxon>Phaeodactylaceae</taxon>
        <taxon>Phaeodactylum</taxon>
    </lineage>
</organism>
<feature type="compositionally biased region" description="Polar residues" evidence="1">
    <location>
        <begin position="848"/>
        <end position="858"/>
    </location>
</feature>
<dbReference type="InParanoid" id="B7FZT0"/>
<evidence type="ECO:0000256" key="2">
    <source>
        <dbReference type="SAM" id="Phobius"/>
    </source>
</evidence>
<reference evidence="4" key="2">
    <citation type="submission" date="2008-08" db="EMBL/GenBank/DDBJ databases">
        <authorList>
            <consortium name="Diatom Consortium"/>
            <person name="Grigoriev I."/>
            <person name="Grimwood J."/>
            <person name="Kuo A."/>
            <person name="Otillar R.P."/>
            <person name="Salamov A."/>
            <person name="Detter J.C."/>
            <person name="Lindquist E."/>
            <person name="Shapiro H."/>
            <person name="Lucas S."/>
            <person name="Glavina del Rio T."/>
            <person name="Pitluck S."/>
            <person name="Rokhsar D."/>
            <person name="Bowler C."/>
        </authorList>
    </citation>
    <scope>GENOME REANNOTATION</scope>
    <source>
        <strain evidence="4">CCAP 1055/1</strain>
    </source>
</reference>
<keyword evidence="2" id="KW-0812">Transmembrane</keyword>
<dbReference type="AlphaFoldDB" id="B7FZT0"/>
<sequence>MVVQHRQRPPNKPFNPFGRGGSGPSLSYNDTRYRHTASRNTFRNAAGANARGSFSGCLSPAVLFVLVVIATISSYGFMSTPEPNGPVATSDKQEGGGIGAGALSPTKSASGALDKYGKSQSSGSARQSDSAMQKSGHNEYAEPEFPYHEQRDTNVQAYSYGDAAEEVAFPEIPPDLNTRNGNPFEHHRNQNLEEDKQGGVHSNSGPSADLQHRESQLVNEERQGDFDVKTGPSEDSEHVVSLPLTEEEQGDLDVKTGPSEDSEHFVSLPLTEEEQGDLDVKTGPSEDRDHIGSPPLVEGRQGNLDVKTGQSEDSEHFVSLPLTEEKQGDLDVKTGPSEDRDHIGSPPLVEEEQDDEESNRGSSAYHERTTNKSLAEEEQGDEESKTRPFEDPDHEGEDQNDPDADEAKGLLPQIDSNDTVVTDVSIEKMRFKDEPSYLLQNAEEGKVQDNIEVERFGHLPPGMLDTETSLGKNSLSNETIEEDSFPSPVEISQAGNVTDADSIAADSNSTQPYLQANDTGFSGRHTIQSIAKTYANKSGTFVSENKFNTMFAGPTGAHDKSAIIEIPSIVEVIDGNFENKGNSSKLKSAYVVSKEADETGSLAGNASPSAETSPITSERGSEPWSMESINNSLITKPVDASELEHKHVKDLVQINRISEESGGTQYKKSLNGGENDTENLSTHSKLNVVPSTFFNESALTSPEAFIMSKLTSNHSGWPDPVTPASLVERREMDANVTQLYSTGSSYMSIATEKNATGVAKTLTKSAKRKPFENTTEHVNIKGYLKADGATRPKTMIATTAKSNITNIAVSQASLSASDANVTELESEALRNISKTDRDHPHRSLNLSAATFHQESVLRNKTHKFLHDKKTRHSHGKSPDKTRSSNKEKQIDTTDKNSALSPTRNTTLVVKEVKKQSREQNDPHVHDDDTGQHSESRNTTILKMHKSSARKSLRVK</sequence>
<dbReference type="RefSeq" id="XP_002180360.1">
    <property type="nucleotide sequence ID" value="XM_002180324.1"/>
</dbReference>
<feature type="compositionally biased region" description="Basic and acidic residues" evidence="1">
    <location>
        <begin position="910"/>
        <end position="935"/>
    </location>
</feature>
<feature type="compositionally biased region" description="Acidic residues" evidence="1">
    <location>
        <begin position="392"/>
        <end position="404"/>
    </location>
</feature>
<feature type="transmembrane region" description="Helical" evidence="2">
    <location>
        <begin position="61"/>
        <end position="78"/>
    </location>
</feature>
<dbReference type="KEGG" id="pti:PHATRDRAFT_46022"/>
<keyword evidence="2" id="KW-0472">Membrane</keyword>
<feature type="compositionally biased region" description="Basic and acidic residues" evidence="1">
    <location>
        <begin position="876"/>
        <end position="894"/>
    </location>
</feature>
<evidence type="ECO:0000256" key="1">
    <source>
        <dbReference type="SAM" id="MobiDB-lite"/>
    </source>
</evidence>
<protein>
    <submittedName>
        <fullName evidence="3">Uncharacterized protein</fullName>
    </submittedName>
</protein>
<keyword evidence="2" id="KW-1133">Transmembrane helix</keyword>
<feature type="compositionally biased region" description="Basic and acidic residues" evidence="1">
    <location>
        <begin position="210"/>
        <end position="228"/>
    </location>
</feature>
<dbReference type="HOGENOM" id="CLU_308942_0_0_1"/>
<reference evidence="3 4" key="1">
    <citation type="journal article" date="2008" name="Nature">
        <title>The Phaeodactylum genome reveals the evolutionary history of diatom genomes.</title>
        <authorList>
            <person name="Bowler C."/>
            <person name="Allen A.E."/>
            <person name="Badger J.H."/>
            <person name="Grimwood J."/>
            <person name="Jabbari K."/>
            <person name="Kuo A."/>
            <person name="Maheswari U."/>
            <person name="Martens C."/>
            <person name="Maumus F."/>
            <person name="Otillar R.P."/>
            <person name="Rayko E."/>
            <person name="Salamov A."/>
            <person name="Vandepoele K."/>
            <person name="Beszteri B."/>
            <person name="Gruber A."/>
            <person name="Heijde M."/>
            <person name="Katinka M."/>
            <person name="Mock T."/>
            <person name="Valentin K."/>
            <person name="Verret F."/>
            <person name="Berges J.A."/>
            <person name="Brownlee C."/>
            <person name="Cadoret J.P."/>
            <person name="Chiovitti A."/>
            <person name="Choi C.J."/>
            <person name="Coesel S."/>
            <person name="De Martino A."/>
            <person name="Detter J.C."/>
            <person name="Durkin C."/>
            <person name="Falciatore A."/>
            <person name="Fournet J."/>
            <person name="Haruta M."/>
            <person name="Huysman M.J."/>
            <person name="Jenkins B.D."/>
            <person name="Jiroutova K."/>
            <person name="Jorgensen R.E."/>
            <person name="Joubert Y."/>
            <person name="Kaplan A."/>
            <person name="Kroger N."/>
            <person name="Kroth P.G."/>
            <person name="La Roche J."/>
            <person name="Lindquist E."/>
            <person name="Lommer M."/>
            <person name="Martin-Jezequel V."/>
            <person name="Lopez P.J."/>
            <person name="Lucas S."/>
            <person name="Mangogna M."/>
            <person name="McGinnis K."/>
            <person name="Medlin L.K."/>
            <person name="Montsant A."/>
            <person name="Oudot-Le Secq M.P."/>
            <person name="Napoli C."/>
            <person name="Obornik M."/>
            <person name="Parker M.S."/>
            <person name="Petit J.L."/>
            <person name="Porcel B.M."/>
            <person name="Poulsen N."/>
            <person name="Robison M."/>
            <person name="Rychlewski L."/>
            <person name="Rynearson T.A."/>
            <person name="Schmutz J."/>
            <person name="Shapiro H."/>
            <person name="Siaut M."/>
            <person name="Stanley M."/>
            <person name="Sussman M.R."/>
            <person name="Taylor A.R."/>
            <person name="Vardi A."/>
            <person name="von Dassow P."/>
            <person name="Vyverman W."/>
            <person name="Willis A."/>
            <person name="Wyrwicz L.S."/>
            <person name="Rokhsar D.S."/>
            <person name="Weissenbach J."/>
            <person name="Armbrust E.V."/>
            <person name="Green B.R."/>
            <person name="Van de Peer Y."/>
            <person name="Grigoriev I.V."/>
        </authorList>
    </citation>
    <scope>NUCLEOTIDE SEQUENCE [LARGE SCALE GENOMIC DNA]</scope>
    <source>
        <strain evidence="3 4">CCAP 1055/1</strain>
    </source>
</reference>
<feature type="compositionally biased region" description="Basic and acidic residues" evidence="1">
    <location>
        <begin position="184"/>
        <end position="198"/>
    </location>
</feature>
<proteinExistence type="predicted"/>
<feature type="region of interest" description="Disordered" evidence="1">
    <location>
        <begin position="170"/>
        <end position="421"/>
    </location>
</feature>
<feature type="region of interest" description="Disordered" evidence="1">
    <location>
        <begin position="848"/>
        <end position="955"/>
    </location>
</feature>
<evidence type="ECO:0000313" key="4">
    <source>
        <dbReference type="Proteomes" id="UP000000759"/>
    </source>
</evidence>
<dbReference type="Proteomes" id="UP000000759">
    <property type="component" value="Chromosome 9"/>
</dbReference>
<feature type="region of interest" description="Disordered" evidence="1">
    <location>
        <begin position="1"/>
        <end position="29"/>
    </location>
</feature>
<dbReference type="GeneID" id="7201398"/>
<name>B7FZT0_PHATC</name>
<feature type="compositionally biased region" description="Polar residues" evidence="1">
    <location>
        <begin position="602"/>
        <end position="618"/>
    </location>
</feature>
<feature type="compositionally biased region" description="Basic residues" evidence="1">
    <location>
        <begin position="942"/>
        <end position="955"/>
    </location>
</feature>
<gene>
    <name evidence="3" type="ORF">PHATRDRAFT_46022</name>
</gene>
<feature type="compositionally biased region" description="Basic and acidic residues" evidence="1">
    <location>
        <begin position="136"/>
        <end position="148"/>
    </location>
</feature>
<accession>B7FZT0</accession>
<dbReference type="EMBL" id="CM000612">
    <property type="protein sequence ID" value="EEC47768.1"/>
    <property type="molecule type" value="Genomic_DNA"/>
</dbReference>
<feature type="region of interest" description="Disordered" evidence="1">
    <location>
        <begin position="598"/>
        <end position="624"/>
    </location>
</feature>